<evidence type="ECO:0000313" key="4">
    <source>
        <dbReference type="Proteomes" id="UP000472272"/>
    </source>
</evidence>
<dbReference type="InterPro" id="IPR021859">
    <property type="entry name" value="XTBD"/>
</dbReference>
<reference evidence="3" key="3">
    <citation type="submission" date="2025-09" db="UniProtKB">
        <authorList>
            <consortium name="Ensembl"/>
        </authorList>
    </citation>
    <scope>IDENTIFICATION</scope>
</reference>
<proteinExistence type="inferred from homology"/>
<name>A0A670J3R0_PODMU</name>
<accession>A0A670J3R0</accession>
<dbReference type="AlphaFoldDB" id="A0A670J3R0"/>
<dbReference type="GeneTree" id="ENSGT00940000157177"/>
<evidence type="ECO:0000259" key="2">
    <source>
        <dbReference type="PROSITE" id="PS51827"/>
    </source>
</evidence>
<gene>
    <name evidence="3" type="primary">CDKN2AIPNL</name>
</gene>
<feature type="domain" description="XRN2-binding (XTBD)" evidence="2">
    <location>
        <begin position="52"/>
        <end position="147"/>
    </location>
</feature>
<reference evidence="3" key="2">
    <citation type="submission" date="2025-08" db="UniProtKB">
        <authorList>
            <consortium name="Ensembl"/>
        </authorList>
    </citation>
    <scope>IDENTIFICATION</scope>
</reference>
<dbReference type="Pfam" id="PF11952">
    <property type="entry name" value="XTBD"/>
    <property type="match status" value="1"/>
</dbReference>
<dbReference type="Proteomes" id="UP000472272">
    <property type="component" value="Chromosome 2"/>
</dbReference>
<dbReference type="Ensembl" id="ENSPMRT00000019092.1">
    <property type="protein sequence ID" value="ENSPMRP00000017942.1"/>
    <property type="gene ID" value="ENSPMRG00000011837.1"/>
</dbReference>
<protein>
    <submittedName>
        <fullName evidence="3">CDKN2A interacting protein N-terminal like</fullName>
    </submittedName>
</protein>
<sequence>MLFFLFSSPPSLSNGCVISVSPQSPPLFIFWRAVEDGRVRGMVSDDCEAEFPEQFRSYSENDKHWQARRAFIVRNYPPGDGEALSPLRVDQLLSLSMVWANHIFMGCSYNKDLLEKVTEMAEGIEVEDAPHFTTRDEIMKKNRLQVSKLGVWLSFILQEIHNKLQISRTIMPCGRISYC</sequence>
<evidence type="ECO:0000256" key="1">
    <source>
        <dbReference type="ARBA" id="ARBA00010053"/>
    </source>
</evidence>
<keyword evidence="4" id="KW-1185">Reference proteome</keyword>
<dbReference type="PROSITE" id="PS51827">
    <property type="entry name" value="XTBD"/>
    <property type="match status" value="1"/>
</dbReference>
<organism evidence="3 4">
    <name type="scientific">Podarcis muralis</name>
    <name type="common">Wall lizard</name>
    <name type="synonym">Lacerta muralis</name>
    <dbReference type="NCBI Taxonomy" id="64176"/>
    <lineage>
        <taxon>Eukaryota</taxon>
        <taxon>Metazoa</taxon>
        <taxon>Chordata</taxon>
        <taxon>Craniata</taxon>
        <taxon>Vertebrata</taxon>
        <taxon>Euteleostomi</taxon>
        <taxon>Lepidosauria</taxon>
        <taxon>Squamata</taxon>
        <taxon>Bifurcata</taxon>
        <taxon>Unidentata</taxon>
        <taxon>Episquamata</taxon>
        <taxon>Laterata</taxon>
        <taxon>Lacertibaenia</taxon>
        <taxon>Lacertidae</taxon>
        <taxon>Podarcis</taxon>
    </lineage>
</organism>
<comment type="similarity">
    <text evidence="1">Belongs to the CARF family.</text>
</comment>
<evidence type="ECO:0000313" key="3">
    <source>
        <dbReference type="Ensembl" id="ENSPMRP00000017942.1"/>
    </source>
</evidence>
<reference evidence="3 4" key="1">
    <citation type="journal article" date="2019" name="Proc. Natl. Acad. Sci. U.S.A.">
        <title>Regulatory changes in pterin and carotenoid genes underlie balanced color polymorphisms in the wall lizard.</title>
        <authorList>
            <person name="Andrade P."/>
            <person name="Pinho C."/>
            <person name="Perez I de Lanuza G."/>
            <person name="Afonso S."/>
            <person name="Brejcha J."/>
            <person name="Rubin C.J."/>
            <person name="Wallerman O."/>
            <person name="Pereira P."/>
            <person name="Sabatino S.J."/>
            <person name="Bellati A."/>
            <person name="Pellitteri-Rosa D."/>
            <person name="Bosakova Z."/>
            <person name="Bunikis I."/>
            <person name="Carretero M.A."/>
            <person name="Feiner N."/>
            <person name="Marsik P."/>
            <person name="Pauperio F."/>
            <person name="Salvi D."/>
            <person name="Soler L."/>
            <person name="While G.M."/>
            <person name="Uller T."/>
            <person name="Font E."/>
            <person name="Andersson L."/>
            <person name="Carneiro M."/>
        </authorList>
    </citation>
    <scope>NUCLEOTIDE SEQUENCE</scope>
</reference>